<name>A0A382FT67_9ZZZZ</name>
<evidence type="ECO:0000313" key="1">
    <source>
        <dbReference type="EMBL" id="SVB65161.1"/>
    </source>
</evidence>
<reference evidence="1" key="1">
    <citation type="submission" date="2018-05" db="EMBL/GenBank/DDBJ databases">
        <authorList>
            <person name="Lanie J.A."/>
            <person name="Ng W.-L."/>
            <person name="Kazmierczak K.M."/>
            <person name="Andrzejewski T.M."/>
            <person name="Davidsen T.M."/>
            <person name="Wayne K.J."/>
            <person name="Tettelin H."/>
            <person name="Glass J.I."/>
            <person name="Rusch D."/>
            <person name="Podicherti R."/>
            <person name="Tsui H.-C.T."/>
            <person name="Winkler M.E."/>
        </authorList>
    </citation>
    <scope>NUCLEOTIDE SEQUENCE</scope>
</reference>
<accession>A0A382FT67</accession>
<dbReference type="EMBL" id="UINC01051245">
    <property type="protein sequence ID" value="SVB65161.1"/>
    <property type="molecule type" value="Genomic_DNA"/>
</dbReference>
<dbReference type="AlphaFoldDB" id="A0A382FT67"/>
<gene>
    <name evidence="1" type="ORF">METZ01_LOCUS218015</name>
</gene>
<organism evidence="1">
    <name type="scientific">marine metagenome</name>
    <dbReference type="NCBI Taxonomy" id="408172"/>
    <lineage>
        <taxon>unclassified sequences</taxon>
        <taxon>metagenomes</taxon>
        <taxon>ecological metagenomes</taxon>
    </lineage>
</organism>
<sequence>MAHLYTVEKIYNFTCSHCKNWWSYATGHKGLPLYIQQNFYCPHCGHRDSVGEDAKARMKTTEQWVKRGRHPSQ</sequence>
<protein>
    <submittedName>
        <fullName evidence="1">Uncharacterized protein</fullName>
    </submittedName>
</protein>
<proteinExistence type="predicted"/>